<gene>
    <name evidence="1" type="ORF">SAMN04488505_105321</name>
</gene>
<keyword evidence="2" id="KW-1185">Reference proteome</keyword>
<dbReference type="EMBL" id="FOBB01000005">
    <property type="protein sequence ID" value="SEM65772.1"/>
    <property type="molecule type" value="Genomic_DNA"/>
</dbReference>
<evidence type="ECO:0000313" key="1">
    <source>
        <dbReference type="EMBL" id="SEM65772.1"/>
    </source>
</evidence>
<reference evidence="1 2" key="1">
    <citation type="submission" date="2016-10" db="EMBL/GenBank/DDBJ databases">
        <authorList>
            <person name="de Groot N.N."/>
        </authorList>
    </citation>
    <scope>NUCLEOTIDE SEQUENCE [LARGE SCALE GENOMIC DNA]</scope>
    <source>
        <strain evidence="1 2">DSM 21039</strain>
    </source>
</reference>
<protein>
    <submittedName>
        <fullName evidence="1">Uncharacterized protein</fullName>
    </submittedName>
</protein>
<dbReference type="OrthoDB" id="9148571at2"/>
<name>A0A1H8A4G1_9BACT</name>
<dbReference type="RefSeq" id="WP_089916898.1">
    <property type="nucleotide sequence ID" value="NZ_FOBB01000005.1"/>
</dbReference>
<organism evidence="1 2">
    <name type="scientific">Chitinophaga rupis</name>
    <dbReference type="NCBI Taxonomy" id="573321"/>
    <lineage>
        <taxon>Bacteria</taxon>
        <taxon>Pseudomonadati</taxon>
        <taxon>Bacteroidota</taxon>
        <taxon>Chitinophagia</taxon>
        <taxon>Chitinophagales</taxon>
        <taxon>Chitinophagaceae</taxon>
        <taxon>Chitinophaga</taxon>
    </lineage>
</organism>
<proteinExistence type="predicted"/>
<dbReference type="Proteomes" id="UP000198984">
    <property type="component" value="Unassembled WGS sequence"/>
</dbReference>
<evidence type="ECO:0000313" key="2">
    <source>
        <dbReference type="Proteomes" id="UP000198984"/>
    </source>
</evidence>
<sequence length="1457" mass="161952">MEAKRRYTVMVFPQGFDGKKLALNIVLIPRNQDPFTPYATGLPAPDDNATPFADLVPQFEIGVVKGLDEWPLSNATAAGRVPVKIPVAIAAAANKKALLQAIAADLGAKINVDNTTDKAEAVIPESTSVRKYLPLSYRESFNFTSPRHPNARTDDSYHCAIRKDTKKKPGWATKDDLSWGQVFAHILRQPLLARACGMIYQTEVSVEDNAALFEKGCYLYADLVNADYVPIQNALLEDADGPFVKRYAARIPKLKVDTPRPVFAPLLFPVLYRKTIDAVDPEPKGEWDKIFAELNEYNDGFAKIVHVTQPVSSNLLSEQQDGAHPVKDAGIRLAWDDEQILIWYIRQLAQNPLEPGKRVDAPLGVFGYRIDVKQEGVDAWNSLNLVRSKQSYNIGGASVGNAANEEVELPFQVFPTQPDNNTAGAYWLPMYFTNWIGKSLVLKDHDAVLIYQNEQGVIKDDGGDIIAQQNVPPDNLFDEVATAAKLLYGNTYEFRVRMQDISGGGPAIGEELFNNAASPTAKRLFKRYIAPGLCRIDKPAQLISTQVDYFNESVDEANVHTFDASPVLHIRRPLLNYPAVVFTGKYQAAGQDPVQLLIQSNAAQGESKTPAIADPDVVKAEVKVEVETLRLDNLLSDSGEENYVTLYRTTRAFPAGFDDELTLPVVFHDIASLNLGNLDDPFNDATLNKPAIDAMTDIPLPTARRIRVTVRGVCEGDSAYYGFINDANPDLDSRYGKTTQFRFYKESGTEANLLLPKANVTPVQGVYLQPDPPYVNDGTIASLFFIRESADRMPDMVQRLAQQLGVVSRNLTLVGKKGERVVFGCNNKIRHHLAPDHSSITFSSKGDLSNHWIGCVVYRLNRDWSWDALQDVGFTISRKKKFKHDTEAEAEVLDVLGDIELKHYASFESLIPDEFGIVNRNSTTLVFIDAIEPKTALKQSNGQLRFPDELQVTYTLTPNFKPNHGAPATFTQEQLDLPATVIPAQVPKIASVGIAFSPYRKNERYSATEPRQRYLWVELEEPVADPHDTVFCRLLQYAPDQMLSNNIGIANDVTEDPPLPIDPEYTRSIAPNQTDDMAGLSAMQAMEKASDNDNVHYLLPLPPGLHAESAELFGFFTYEFRMGHGHWSNAEDNKENLWSTAQGRFGRPLRVTGIQHPAPTLLCNVDRDKDRVYVNAPYAKAVWKGKDVTPDPPRTQMHAVLYAQVKQADGLAYRNILLDEKLMQLSRPPVVKIPDRDFGVLYNAGRQELHRWTVEQTDEPARAGVLLTNLTMLNEVNTLRLDPVTQRKLDQVIQERAAGKVVDLDRDTSRKLLKAYDALQDAPLKVTPLATQSFTTASLVAGALVAIFKDQVKTATITWENKEIAALLMALGLPEDSPLSVLTVEVFGNITSLYEHIGLSLPEIKKLTANNPQVYAAIESRQLQSQYALTNALGKYRILRTSPLTEVPFVCCPTCAE</sequence>
<accession>A0A1H8A4G1</accession>